<dbReference type="EMBL" id="BARV01028406">
    <property type="protein sequence ID" value="GAI33697.1"/>
    <property type="molecule type" value="Genomic_DNA"/>
</dbReference>
<dbReference type="AlphaFoldDB" id="X1MPX1"/>
<sequence>MMFLNIGTLPLNYFGKDIFQGNFKMAAIKD</sequence>
<feature type="non-terminal residue" evidence="1">
    <location>
        <position position="30"/>
    </location>
</feature>
<organism evidence="1">
    <name type="scientific">marine sediment metagenome</name>
    <dbReference type="NCBI Taxonomy" id="412755"/>
    <lineage>
        <taxon>unclassified sequences</taxon>
        <taxon>metagenomes</taxon>
        <taxon>ecological metagenomes</taxon>
    </lineage>
</organism>
<accession>X1MPX1</accession>
<comment type="caution">
    <text evidence="1">The sequence shown here is derived from an EMBL/GenBank/DDBJ whole genome shotgun (WGS) entry which is preliminary data.</text>
</comment>
<name>X1MPX1_9ZZZZ</name>
<gene>
    <name evidence="1" type="ORF">S06H3_45486</name>
</gene>
<reference evidence="1" key="1">
    <citation type="journal article" date="2014" name="Front. Microbiol.">
        <title>High frequency of phylogenetically diverse reductive dehalogenase-homologous genes in deep subseafloor sedimentary metagenomes.</title>
        <authorList>
            <person name="Kawai M."/>
            <person name="Futagami T."/>
            <person name="Toyoda A."/>
            <person name="Takaki Y."/>
            <person name="Nishi S."/>
            <person name="Hori S."/>
            <person name="Arai W."/>
            <person name="Tsubouchi T."/>
            <person name="Morono Y."/>
            <person name="Uchiyama I."/>
            <person name="Ito T."/>
            <person name="Fujiyama A."/>
            <person name="Inagaki F."/>
            <person name="Takami H."/>
        </authorList>
    </citation>
    <scope>NUCLEOTIDE SEQUENCE</scope>
    <source>
        <strain evidence="1">Expedition CK06-06</strain>
    </source>
</reference>
<protein>
    <submittedName>
        <fullName evidence="1">Uncharacterized protein</fullName>
    </submittedName>
</protein>
<evidence type="ECO:0000313" key="1">
    <source>
        <dbReference type="EMBL" id="GAI33697.1"/>
    </source>
</evidence>
<proteinExistence type="predicted"/>